<gene>
    <name evidence="2" type="ORF">EA473_01945</name>
</gene>
<dbReference type="Pfam" id="PF18545">
    <property type="entry name" value="HalOD1"/>
    <property type="match status" value="1"/>
</dbReference>
<evidence type="ECO:0000259" key="1">
    <source>
        <dbReference type="Pfam" id="PF18545"/>
    </source>
</evidence>
<reference evidence="2 3" key="1">
    <citation type="submission" date="2018-10" db="EMBL/GenBank/DDBJ databases">
        <title>Natrarchaeobius chitinivorans gen. nov., sp. nov., and Natrarchaeobius haloalkaliphilus sp. nov., alkaliphilic, chitin-utilizing haloarchaea from hypersaline alkaline lakes.</title>
        <authorList>
            <person name="Sorokin D.Y."/>
            <person name="Elcheninov A.G."/>
            <person name="Kostrikina N.A."/>
            <person name="Bale N.J."/>
            <person name="Sinninghe Damste J.S."/>
            <person name="Khijniak T.V."/>
            <person name="Kublanov I.V."/>
            <person name="Toshchakov S.V."/>
        </authorList>
    </citation>
    <scope>NUCLEOTIDE SEQUENCE [LARGE SCALE GENOMIC DNA]</scope>
    <source>
        <strain evidence="2 3">AArcht4T</strain>
    </source>
</reference>
<dbReference type="EMBL" id="REGA01000001">
    <property type="protein sequence ID" value="RQG97977.1"/>
    <property type="molecule type" value="Genomic_DNA"/>
</dbReference>
<proteinExistence type="predicted"/>
<organism evidence="2 3">
    <name type="scientific">Natrarchaeobius chitinivorans</name>
    <dbReference type="NCBI Taxonomy" id="1679083"/>
    <lineage>
        <taxon>Archaea</taxon>
        <taxon>Methanobacteriati</taxon>
        <taxon>Methanobacteriota</taxon>
        <taxon>Stenosarchaea group</taxon>
        <taxon>Halobacteria</taxon>
        <taxon>Halobacteriales</taxon>
        <taxon>Natrialbaceae</taxon>
        <taxon>Natrarchaeobius</taxon>
    </lineage>
</organism>
<evidence type="ECO:0000313" key="2">
    <source>
        <dbReference type="EMBL" id="RQG97977.1"/>
    </source>
</evidence>
<keyword evidence="3" id="KW-1185">Reference proteome</keyword>
<evidence type="ECO:0000313" key="3">
    <source>
        <dbReference type="Proteomes" id="UP000282323"/>
    </source>
</evidence>
<dbReference type="Proteomes" id="UP000282323">
    <property type="component" value="Unassembled WGS sequence"/>
</dbReference>
<dbReference type="OrthoDB" id="193772at2157"/>
<sequence>MSGKSLPDRLTPVDDTAGRTVYYDDDRRTYHTWCADDDYEPVSAALIDAVSVVVDTDPLELESLSRCIDPDALNALIDSWRTGRSDSGDGSITFTFSECRVTVWADGELVIDPGHGRLTRA</sequence>
<feature type="domain" description="Halobacterial output" evidence="1">
    <location>
        <begin position="38"/>
        <end position="113"/>
    </location>
</feature>
<protein>
    <recommendedName>
        <fullName evidence="1">Halobacterial output domain-containing protein</fullName>
    </recommendedName>
</protein>
<accession>A0A3N6M6X8</accession>
<dbReference type="AlphaFoldDB" id="A0A3N6M6X8"/>
<dbReference type="RefSeq" id="WP_124193965.1">
    <property type="nucleotide sequence ID" value="NZ_REGA01000001.1"/>
</dbReference>
<comment type="caution">
    <text evidence="2">The sequence shown here is derived from an EMBL/GenBank/DDBJ whole genome shotgun (WGS) entry which is preliminary data.</text>
</comment>
<name>A0A3N6M6X8_NATCH</name>
<dbReference type="InterPro" id="IPR040624">
    <property type="entry name" value="HalOD1"/>
</dbReference>